<dbReference type="EMBL" id="FMMM01000026">
    <property type="protein sequence ID" value="SCQ19705.1"/>
    <property type="molecule type" value="Genomic_DNA"/>
</dbReference>
<sequence length="224" mass="26254">MNRALFEFLRELQENNNREWFQANKKRYDALHATFVDHVRQLIDRIATFDPEIGGLDARSCVYRIYRDLRFSQDKTPYKTHFGAYMTGFGGRTSPYGGYYIHLEPGKPFLSGGVWCPAPAMLKQLRKDLFDNMDEFLQIYEDPKFRKVFGELEGDKLSRMPQGFPTETKHGDILKYKSFVVSSVKTEAFFCADDWIDRTVEDFKLLQPFNHFLNYTIGEFFGKA</sequence>
<evidence type="ECO:0000313" key="1">
    <source>
        <dbReference type="EMBL" id="SCQ19705.1"/>
    </source>
</evidence>
<dbReference type="OrthoDB" id="9794241at2"/>
<dbReference type="NCBIfam" id="TIGR02453">
    <property type="entry name" value="TIGR02453 family protein"/>
    <property type="match status" value="1"/>
</dbReference>
<organism evidence="1 2">
    <name type="scientific">Tannerella forsythia</name>
    <name type="common">Bacteroides forsythus</name>
    <dbReference type="NCBI Taxonomy" id="28112"/>
    <lineage>
        <taxon>Bacteria</taxon>
        <taxon>Pseudomonadati</taxon>
        <taxon>Bacteroidota</taxon>
        <taxon>Bacteroidia</taxon>
        <taxon>Bacteroidales</taxon>
        <taxon>Tannerellaceae</taxon>
        <taxon>Tannerella</taxon>
    </lineage>
</organism>
<dbReference type="PANTHER" id="PTHR36452:SF1">
    <property type="entry name" value="DUF2461 DOMAIN-CONTAINING PROTEIN"/>
    <property type="match status" value="1"/>
</dbReference>
<evidence type="ECO:0008006" key="3">
    <source>
        <dbReference type="Google" id="ProtNLM"/>
    </source>
</evidence>
<dbReference type="Proteomes" id="UP000182057">
    <property type="component" value="Unassembled WGS sequence"/>
</dbReference>
<name>A0A1D3UHW4_TANFO</name>
<proteinExistence type="predicted"/>
<dbReference type="PIRSF" id="PIRSF028451">
    <property type="entry name" value="UCP028451"/>
    <property type="match status" value="1"/>
</dbReference>
<evidence type="ECO:0000313" key="2">
    <source>
        <dbReference type="Proteomes" id="UP000182057"/>
    </source>
</evidence>
<dbReference type="RefSeq" id="WP_074449578.1">
    <property type="nucleotide sequence ID" value="NZ_FMMM01000026.1"/>
</dbReference>
<reference evidence="1 2" key="1">
    <citation type="submission" date="2016-09" db="EMBL/GenBank/DDBJ databases">
        <authorList>
            <person name="Capua I."/>
            <person name="De Benedictis P."/>
            <person name="Joannis T."/>
            <person name="Lombin L.H."/>
            <person name="Cattoli G."/>
        </authorList>
    </citation>
    <scope>NUCLEOTIDE SEQUENCE [LARGE SCALE GENOMIC DNA]</scope>
    <source>
        <strain evidence="1 2">UB20</strain>
    </source>
</reference>
<dbReference type="PANTHER" id="PTHR36452">
    <property type="entry name" value="CHROMOSOME 12, WHOLE GENOME SHOTGUN SEQUENCE"/>
    <property type="match status" value="1"/>
</dbReference>
<dbReference type="AlphaFoldDB" id="A0A1D3UHW4"/>
<protein>
    <recommendedName>
        <fullName evidence="3">TIGR02453 family protein</fullName>
    </recommendedName>
</protein>
<dbReference type="InterPro" id="IPR012808">
    <property type="entry name" value="CHP02453"/>
</dbReference>
<dbReference type="Pfam" id="PF09365">
    <property type="entry name" value="DUF2461"/>
    <property type="match status" value="1"/>
</dbReference>
<gene>
    <name evidence="1" type="ORF">TFUB20_00797</name>
</gene>
<dbReference type="InterPro" id="IPR015996">
    <property type="entry name" value="UCP028451"/>
</dbReference>
<accession>A0A1D3UHW4</accession>